<evidence type="ECO:0000313" key="3">
    <source>
        <dbReference type="Proteomes" id="UP001596099"/>
    </source>
</evidence>
<dbReference type="InterPro" id="IPR036291">
    <property type="entry name" value="NAD(P)-bd_dom_sf"/>
</dbReference>
<protein>
    <submittedName>
        <fullName evidence="2">SDR family NAD(P)-dependent oxidoreductase</fullName>
    </submittedName>
</protein>
<sequence length="292" mass="31279">MEWKTLDDSVVVLTGATSGIGRAAAERFGDLGAEVVLVGRSRDRGVETLAEVRDRGGDGIFVRADLARLDAVRALADEVTERYDEVDVLALNAALSLPDREVVETPGGPVERVFLVNHLAPYLLTHELLGRLESAAPSRVVVTSSRVHRRGELRLDDPTLAEEYDALGAYARSKLANVLFSTELAARLPSDVTALAYHPGFVPGSGLYRETGGAFGLAVRLASRLGVGRSVAESGEDLVYAAGAPELAVESGAYLVGRDPTPPDSRVGNDALRRRLWDESARLVDVEPDWPA</sequence>
<comment type="caution">
    <text evidence="2">The sequence shown here is derived from an EMBL/GenBank/DDBJ whole genome shotgun (WGS) entry which is preliminary data.</text>
</comment>
<dbReference type="EMBL" id="JBHSQH010000001">
    <property type="protein sequence ID" value="MFC5972369.1"/>
    <property type="molecule type" value="Genomic_DNA"/>
</dbReference>
<organism evidence="2 3">
    <name type="scientific">Halomarina salina</name>
    <dbReference type="NCBI Taxonomy" id="1872699"/>
    <lineage>
        <taxon>Archaea</taxon>
        <taxon>Methanobacteriati</taxon>
        <taxon>Methanobacteriota</taxon>
        <taxon>Stenosarchaea group</taxon>
        <taxon>Halobacteria</taxon>
        <taxon>Halobacteriales</taxon>
        <taxon>Natronomonadaceae</taxon>
        <taxon>Halomarina</taxon>
    </lineage>
</organism>
<dbReference type="PRINTS" id="PR00081">
    <property type="entry name" value="GDHRDH"/>
</dbReference>
<dbReference type="PANTHER" id="PTHR43157:SF31">
    <property type="entry name" value="PHOSPHATIDYLINOSITOL-GLYCAN BIOSYNTHESIS CLASS F PROTEIN"/>
    <property type="match status" value="1"/>
</dbReference>
<dbReference type="SUPFAM" id="SSF51735">
    <property type="entry name" value="NAD(P)-binding Rossmann-fold domains"/>
    <property type="match status" value="1"/>
</dbReference>
<dbReference type="AlphaFoldDB" id="A0ABD5RQ37"/>
<name>A0ABD5RQ37_9EURY</name>
<dbReference type="Gene3D" id="3.40.50.720">
    <property type="entry name" value="NAD(P)-binding Rossmann-like Domain"/>
    <property type="match status" value="1"/>
</dbReference>
<dbReference type="InterPro" id="IPR002347">
    <property type="entry name" value="SDR_fam"/>
</dbReference>
<evidence type="ECO:0000256" key="1">
    <source>
        <dbReference type="ARBA" id="ARBA00023002"/>
    </source>
</evidence>
<dbReference type="Pfam" id="PF00106">
    <property type="entry name" value="adh_short"/>
    <property type="match status" value="1"/>
</dbReference>
<dbReference type="PANTHER" id="PTHR43157">
    <property type="entry name" value="PHOSPHATIDYLINOSITOL-GLYCAN BIOSYNTHESIS CLASS F PROTEIN-RELATED"/>
    <property type="match status" value="1"/>
</dbReference>
<evidence type="ECO:0000313" key="2">
    <source>
        <dbReference type="EMBL" id="MFC5972369.1"/>
    </source>
</evidence>
<dbReference type="RefSeq" id="WP_247415592.1">
    <property type="nucleotide sequence ID" value="NZ_JALLGW010000001.1"/>
</dbReference>
<accession>A0ABD5RQ37</accession>
<reference evidence="2 3" key="1">
    <citation type="journal article" date="2019" name="Int. J. Syst. Evol. Microbiol.">
        <title>The Global Catalogue of Microorganisms (GCM) 10K type strain sequencing project: providing services to taxonomists for standard genome sequencing and annotation.</title>
        <authorList>
            <consortium name="The Broad Institute Genomics Platform"/>
            <consortium name="The Broad Institute Genome Sequencing Center for Infectious Disease"/>
            <person name="Wu L."/>
            <person name="Ma J."/>
        </authorList>
    </citation>
    <scope>NUCLEOTIDE SEQUENCE [LARGE SCALE GENOMIC DNA]</scope>
    <source>
        <strain evidence="2 3">CGMCC 1.12543</strain>
    </source>
</reference>
<keyword evidence="3" id="KW-1185">Reference proteome</keyword>
<keyword evidence="1" id="KW-0560">Oxidoreductase</keyword>
<gene>
    <name evidence="2" type="ORF">ACFPYI_13595</name>
</gene>
<proteinExistence type="predicted"/>
<dbReference type="GO" id="GO:0016491">
    <property type="term" value="F:oxidoreductase activity"/>
    <property type="evidence" value="ECO:0007669"/>
    <property type="project" value="UniProtKB-KW"/>
</dbReference>
<dbReference type="Proteomes" id="UP001596099">
    <property type="component" value="Unassembled WGS sequence"/>
</dbReference>